<dbReference type="OrthoDB" id="9791067at2"/>
<dbReference type="RefSeq" id="WP_106760573.1">
    <property type="nucleotide sequence ID" value="NZ_PXWF02000346.1"/>
</dbReference>
<dbReference type="PANTHER" id="PTHR38342:SF1">
    <property type="entry name" value="SLR5037 PROTEIN"/>
    <property type="match status" value="1"/>
</dbReference>
<organism evidence="2 3">
    <name type="scientific">Massilia glaciei</name>
    <dbReference type="NCBI Taxonomy" id="1524097"/>
    <lineage>
        <taxon>Bacteria</taxon>
        <taxon>Pseudomonadati</taxon>
        <taxon>Pseudomonadota</taxon>
        <taxon>Betaproteobacteria</taxon>
        <taxon>Burkholderiales</taxon>
        <taxon>Oxalobacteraceae</taxon>
        <taxon>Telluria group</taxon>
        <taxon>Massilia</taxon>
    </lineage>
</organism>
<dbReference type="Gene3D" id="3.30.310.70">
    <property type="entry name" value="TT1751-like domain"/>
    <property type="match status" value="1"/>
</dbReference>
<gene>
    <name evidence="2" type="ORF">C7C56_027705</name>
</gene>
<dbReference type="PANTHER" id="PTHR38342">
    <property type="entry name" value="SLR5037 PROTEIN"/>
    <property type="match status" value="1"/>
</dbReference>
<protein>
    <submittedName>
        <fullName evidence="2">DUF302 domain-containing protein</fullName>
    </submittedName>
</protein>
<evidence type="ECO:0000259" key="1">
    <source>
        <dbReference type="Pfam" id="PF03625"/>
    </source>
</evidence>
<accession>A0A2U2H921</accession>
<dbReference type="InterPro" id="IPR016796">
    <property type="entry name" value="UCP021774"/>
</dbReference>
<dbReference type="CDD" id="cd14797">
    <property type="entry name" value="DUF302"/>
    <property type="match status" value="1"/>
</dbReference>
<reference evidence="2 3" key="1">
    <citation type="submission" date="2018-04" db="EMBL/GenBank/DDBJ databases">
        <title>Massilia violaceinigra sp. nov., a novel purple-pigmented bacterium isolated from Tianshan glacier, Xinjiang, China.</title>
        <authorList>
            <person name="Wang H."/>
        </authorList>
    </citation>
    <scope>NUCLEOTIDE SEQUENCE [LARGE SCALE GENOMIC DNA]</scope>
    <source>
        <strain evidence="2 3">B448-2</strain>
    </source>
</reference>
<dbReference type="Proteomes" id="UP000241421">
    <property type="component" value="Unassembled WGS sequence"/>
</dbReference>
<evidence type="ECO:0000313" key="2">
    <source>
        <dbReference type="EMBL" id="PWF39076.1"/>
    </source>
</evidence>
<proteinExistence type="predicted"/>
<dbReference type="Pfam" id="PF03625">
    <property type="entry name" value="DUF302"/>
    <property type="match status" value="1"/>
</dbReference>
<evidence type="ECO:0000313" key="3">
    <source>
        <dbReference type="Proteomes" id="UP000241421"/>
    </source>
</evidence>
<dbReference type="EMBL" id="PXWF02000346">
    <property type="protein sequence ID" value="PWF39076.1"/>
    <property type="molecule type" value="Genomic_DNA"/>
</dbReference>
<dbReference type="SUPFAM" id="SSF103247">
    <property type="entry name" value="TT1751-like"/>
    <property type="match status" value="1"/>
</dbReference>
<keyword evidence="3" id="KW-1185">Reference proteome</keyword>
<feature type="domain" description="DUF302" evidence="1">
    <location>
        <begin position="37"/>
        <end position="99"/>
    </location>
</feature>
<sequence>MTTKYGFGKTVACAFDEAVERVTAALQTEGFGILSDIDVAATLKKKLGADMPAYRILGACNPALAQRAIEAEPSIGLLLPCNVLVRQIAGGAVSVEFMDTDAVLRLVDKPAIAALAGEVRQKLERVMDAL</sequence>
<comment type="caution">
    <text evidence="2">The sequence shown here is derived from an EMBL/GenBank/DDBJ whole genome shotgun (WGS) entry which is preliminary data.</text>
</comment>
<dbReference type="InterPro" id="IPR035923">
    <property type="entry name" value="TT1751-like_sf"/>
</dbReference>
<dbReference type="InterPro" id="IPR005180">
    <property type="entry name" value="DUF302"/>
</dbReference>
<name>A0A2U2H921_9BURK</name>
<dbReference type="AlphaFoldDB" id="A0A2U2H921"/>
<dbReference type="PIRSF" id="PIRSF021774">
    <property type="entry name" value="UCP021774"/>
    <property type="match status" value="1"/>
</dbReference>